<sequence>MILQMHKFQVELEESKQKHLEQTEKIKVLEAKNEECRSDINELTKTKERLTEQSGFLQKSLDRKKIENNELSEKLKQADIQLRESGSVLATVRNLESKNELLGEKMSNVLLNTEEEIAKAKTEREHYMKLLEDTAELNKRNVEIHNELCKAKEIGDEYTQQAKICVEKSEQFSSEISKTLDEIQRVKQQFTEYNNDRVRNCLKENASLLKENKALKQTAMDLETKLNEQQKGNEVLKETLVKTEGEKQELLKEVHSLQKKIQEKVAK</sequence>
<evidence type="ECO:0000313" key="2">
    <source>
        <dbReference type="Proteomes" id="UP001152795"/>
    </source>
</evidence>
<feature type="non-terminal residue" evidence="1">
    <location>
        <position position="1"/>
    </location>
</feature>
<name>A0A6S7KKY1_PARCT</name>
<gene>
    <name evidence="1" type="ORF">PACLA_8A074969</name>
</gene>
<accession>A0A6S7KKY1</accession>
<organism evidence="1 2">
    <name type="scientific">Paramuricea clavata</name>
    <name type="common">Red gorgonian</name>
    <name type="synonym">Violescent sea-whip</name>
    <dbReference type="NCBI Taxonomy" id="317549"/>
    <lineage>
        <taxon>Eukaryota</taxon>
        <taxon>Metazoa</taxon>
        <taxon>Cnidaria</taxon>
        <taxon>Anthozoa</taxon>
        <taxon>Octocorallia</taxon>
        <taxon>Malacalcyonacea</taxon>
        <taxon>Plexauridae</taxon>
        <taxon>Paramuricea</taxon>
    </lineage>
</organism>
<comment type="caution">
    <text evidence="1">The sequence shown here is derived from an EMBL/GenBank/DDBJ whole genome shotgun (WGS) entry which is preliminary data.</text>
</comment>
<dbReference type="AlphaFoldDB" id="A0A6S7KKY1"/>
<evidence type="ECO:0000313" key="1">
    <source>
        <dbReference type="EMBL" id="CAB4043504.1"/>
    </source>
</evidence>
<keyword evidence="2" id="KW-1185">Reference proteome</keyword>
<dbReference type="Proteomes" id="UP001152795">
    <property type="component" value="Unassembled WGS sequence"/>
</dbReference>
<protein>
    <submittedName>
        <fullName evidence="1">Uncharacterized protein</fullName>
    </submittedName>
</protein>
<proteinExistence type="predicted"/>
<reference evidence="1" key="1">
    <citation type="submission" date="2020-04" db="EMBL/GenBank/DDBJ databases">
        <authorList>
            <person name="Alioto T."/>
            <person name="Alioto T."/>
            <person name="Gomez Garrido J."/>
        </authorList>
    </citation>
    <scope>NUCLEOTIDE SEQUENCE</scope>
    <source>
        <strain evidence="1">A484AB</strain>
    </source>
</reference>
<dbReference type="EMBL" id="CACRXK020032521">
    <property type="protein sequence ID" value="CAB4043504.1"/>
    <property type="molecule type" value="Genomic_DNA"/>
</dbReference>